<accession>A0A927CVL9</accession>
<keyword evidence="3" id="KW-0378">Hydrolase</keyword>
<dbReference type="Pfam" id="PF02517">
    <property type="entry name" value="Rce1-like"/>
    <property type="match status" value="1"/>
</dbReference>
<dbReference type="GO" id="GO:0080120">
    <property type="term" value="P:CAAX-box protein maturation"/>
    <property type="evidence" value="ECO:0007669"/>
    <property type="project" value="UniProtKB-ARBA"/>
</dbReference>
<protein>
    <submittedName>
        <fullName evidence="3">CPBP family intramembrane metalloprotease</fullName>
    </submittedName>
</protein>
<proteinExistence type="predicted"/>
<feature type="transmembrane region" description="Helical" evidence="1">
    <location>
        <begin position="249"/>
        <end position="267"/>
    </location>
</feature>
<reference evidence="3" key="1">
    <citation type="submission" date="2020-09" db="EMBL/GenBank/DDBJ databases">
        <title>Bacillus faecalis sp. nov., a moderately halophilic bacterium isolated from cow faeces.</title>
        <authorList>
            <person name="Jiang L."/>
            <person name="Lee J."/>
        </authorList>
    </citation>
    <scope>NUCLEOTIDE SEQUENCE</scope>
    <source>
        <strain evidence="3">AGMB 02131</strain>
    </source>
</reference>
<name>A0A927CVL9_9BACI</name>
<feature type="domain" description="CAAX prenyl protease 2/Lysostaphin resistance protein A-like" evidence="2">
    <location>
        <begin position="132"/>
        <end position="223"/>
    </location>
</feature>
<keyword evidence="3" id="KW-0482">Metalloprotease</keyword>
<feature type="transmembrane region" description="Helical" evidence="1">
    <location>
        <begin position="128"/>
        <end position="146"/>
    </location>
</feature>
<dbReference type="InterPro" id="IPR003675">
    <property type="entry name" value="Rce1/LyrA-like_dom"/>
</dbReference>
<feature type="transmembrane region" description="Helical" evidence="1">
    <location>
        <begin position="158"/>
        <end position="178"/>
    </location>
</feature>
<organism evidence="3 4">
    <name type="scientific">Peribacillus faecalis</name>
    <dbReference type="NCBI Taxonomy" id="2772559"/>
    <lineage>
        <taxon>Bacteria</taxon>
        <taxon>Bacillati</taxon>
        <taxon>Bacillota</taxon>
        <taxon>Bacilli</taxon>
        <taxon>Bacillales</taxon>
        <taxon>Bacillaceae</taxon>
        <taxon>Peribacillus</taxon>
    </lineage>
</organism>
<keyword evidence="3" id="KW-0645">Protease</keyword>
<dbReference type="Proteomes" id="UP000602076">
    <property type="component" value="Unassembled WGS sequence"/>
</dbReference>
<evidence type="ECO:0000256" key="1">
    <source>
        <dbReference type="SAM" id="Phobius"/>
    </source>
</evidence>
<dbReference type="PANTHER" id="PTHR39430">
    <property type="entry name" value="MEMBRANE-ASSOCIATED PROTEASE-RELATED"/>
    <property type="match status" value="1"/>
</dbReference>
<keyword evidence="4" id="KW-1185">Reference proteome</keyword>
<keyword evidence="1" id="KW-1133">Transmembrane helix</keyword>
<keyword evidence="1" id="KW-0812">Transmembrane</keyword>
<dbReference type="PANTHER" id="PTHR39430:SF1">
    <property type="entry name" value="PROTEASE"/>
    <property type="match status" value="1"/>
</dbReference>
<feature type="transmembrane region" description="Helical" evidence="1">
    <location>
        <begin position="12"/>
        <end position="34"/>
    </location>
</feature>
<sequence length="300" mass="34042">MIIIQLQKSNPIVRLILVIIFYFFIMYCFLGILLLAGGVEKTRTDYAFLASMNILIGLLLTAGTLLFYKFVDRGNPYKLVFTFRFKDLIFSFFVCLISLLIIMIFLAVKSNDNSIGMTLHLEKLTSMSYLSLLAFACIAWMFGVLQEEVLARGYFFANLHRIGIIGMLIVSGILFSLIHIPTKGFHPSELLIHFIGGLAYGYIYLKSGSLFLSAIVHGFHNFLLDILFNADYDATLITLNNAFTDIDKLLLQTATMVFLLIATYLTYGIRNGILTPAEHLQKLWQNSKEQKRNRPLKSTV</sequence>
<evidence type="ECO:0000259" key="2">
    <source>
        <dbReference type="Pfam" id="PF02517"/>
    </source>
</evidence>
<feature type="transmembrane region" description="Helical" evidence="1">
    <location>
        <begin position="46"/>
        <end position="68"/>
    </location>
</feature>
<dbReference type="AlphaFoldDB" id="A0A927CVL9"/>
<keyword evidence="1" id="KW-0472">Membrane</keyword>
<evidence type="ECO:0000313" key="3">
    <source>
        <dbReference type="EMBL" id="MBD3107891.1"/>
    </source>
</evidence>
<gene>
    <name evidence="3" type="ORF">IEO70_05885</name>
</gene>
<feature type="transmembrane region" description="Helical" evidence="1">
    <location>
        <begin position="88"/>
        <end position="108"/>
    </location>
</feature>
<dbReference type="GO" id="GO:0004175">
    <property type="term" value="F:endopeptidase activity"/>
    <property type="evidence" value="ECO:0007669"/>
    <property type="project" value="UniProtKB-ARBA"/>
</dbReference>
<dbReference type="GO" id="GO:0008237">
    <property type="term" value="F:metallopeptidase activity"/>
    <property type="evidence" value="ECO:0007669"/>
    <property type="project" value="UniProtKB-KW"/>
</dbReference>
<dbReference type="EMBL" id="JACXSI010000012">
    <property type="protein sequence ID" value="MBD3107891.1"/>
    <property type="molecule type" value="Genomic_DNA"/>
</dbReference>
<evidence type="ECO:0000313" key="4">
    <source>
        <dbReference type="Proteomes" id="UP000602076"/>
    </source>
</evidence>
<dbReference type="RefSeq" id="WP_190997436.1">
    <property type="nucleotide sequence ID" value="NZ_JACXSI010000012.1"/>
</dbReference>
<comment type="caution">
    <text evidence="3">The sequence shown here is derived from an EMBL/GenBank/DDBJ whole genome shotgun (WGS) entry which is preliminary data.</text>
</comment>